<gene>
    <name evidence="3" type="primary">sufU</name>
    <name evidence="3" type="ORF">TICRE_03600</name>
</gene>
<keyword evidence="3" id="KW-0808">Transferase</keyword>
<dbReference type="GO" id="GO:0016226">
    <property type="term" value="P:iron-sulfur cluster assembly"/>
    <property type="evidence" value="ECO:0007669"/>
    <property type="project" value="InterPro"/>
</dbReference>
<dbReference type="CDD" id="cd06664">
    <property type="entry name" value="IscU_like"/>
    <property type="match status" value="1"/>
</dbReference>
<comment type="caution">
    <text evidence="3">The sequence shown here is derived from an EMBL/GenBank/DDBJ whole genome shotgun (WGS) entry which is preliminary data.</text>
</comment>
<dbReference type="RefSeq" id="WP_075724522.1">
    <property type="nucleotide sequence ID" value="NZ_LTDM01000004.1"/>
</dbReference>
<dbReference type="GO" id="GO:0016740">
    <property type="term" value="F:transferase activity"/>
    <property type="evidence" value="ECO:0007669"/>
    <property type="project" value="UniProtKB-KW"/>
</dbReference>
<sequence length="141" mass="15969">MDLNSLYSEIIMEHNRSSHNKGDLENPTVSERGYNPSCGDDLNIEFILEDQMIKDAKFKGYGCAISQASTSIMIDLVKDITIKEALDLADIFLRMIQKDASDEEIEKLEEAIAFQNISNMPARVKCAVLPWHTLKQALKNY</sequence>
<dbReference type="Gene3D" id="3.90.1010.10">
    <property type="match status" value="1"/>
</dbReference>
<dbReference type="PANTHER" id="PTHR10093">
    <property type="entry name" value="IRON-SULFUR CLUSTER ASSEMBLY ENZYME NIFU HOMOLOG"/>
    <property type="match status" value="1"/>
</dbReference>
<keyword evidence="4" id="KW-1185">Reference proteome</keyword>
<dbReference type="Pfam" id="PF01592">
    <property type="entry name" value="NifU_N"/>
    <property type="match status" value="1"/>
</dbReference>
<dbReference type="OrthoDB" id="9804157at2"/>
<name>A0A1U7M8K1_TISCR</name>
<dbReference type="Proteomes" id="UP000186112">
    <property type="component" value="Unassembled WGS sequence"/>
</dbReference>
<dbReference type="FunFam" id="3.90.1010.10:FF:000002">
    <property type="entry name" value="Iron-sulfur cluster assembly scaffold protein NifU"/>
    <property type="match status" value="1"/>
</dbReference>
<reference evidence="3 4" key="1">
    <citation type="submission" date="2016-02" db="EMBL/GenBank/DDBJ databases">
        <title>Genome sequence of Tissierella creatinophila DSM 6911.</title>
        <authorList>
            <person name="Poehlein A."/>
            <person name="Daniel R."/>
        </authorList>
    </citation>
    <scope>NUCLEOTIDE SEQUENCE [LARGE SCALE GENOMIC DNA]</scope>
    <source>
        <strain evidence="3 4">DSM 6911</strain>
    </source>
</reference>
<dbReference type="SUPFAM" id="SSF82649">
    <property type="entry name" value="SufE/NifU"/>
    <property type="match status" value="1"/>
</dbReference>
<accession>A0A1U7M8K1</accession>
<dbReference type="NCBIfam" id="TIGR01994">
    <property type="entry name" value="SUF_scaf_2"/>
    <property type="match status" value="1"/>
</dbReference>
<proteinExistence type="inferred from homology"/>
<dbReference type="InterPro" id="IPR002871">
    <property type="entry name" value="NIF_FeS_clus_asmbl_NifU_N"/>
</dbReference>
<dbReference type="EMBL" id="LTDM01000004">
    <property type="protein sequence ID" value="OLS03664.1"/>
    <property type="molecule type" value="Genomic_DNA"/>
</dbReference>
<dbReference type="GO" id="GO:0005506">
    <property type="term" value="F:iron ion binding"/>
    <property type="evidence" value="ECO:0007669"/>
    <property type="project" value="InterPro"/>
</dbReference>
<comment type="similarity">
    <text evidence="1">Belongs to the NifU family.</text>
</comment>
<evidence type="ECO:0000313" key="4">
    <source>
        <dbReference type="Proteomes" id="UP000186112"/>
    </source>
</evidence>
<dbReference type="AlphaFoldDB" id="A0A1U7M8K1"/>
<dbReference type="GO" id="GO:0051536">
    <property type="term" value="F:iron-sulfur cluster binding"/>
    <property type="evidence" value="ECO:0007669"/>
    <property type="project" value="InterPro"/>
</dbReference>
<dbReference type="EC" id="2.-.-.-" evidence="3"/>
<protein>
    <submittedName>
        <fullName evidence="3">Zinc-dependent sulfurtransferase SufU</fullName>
        <ecNumber evidence="3">2.-.-.-</ecNumber>
    </submittedName>
</protein>
<organism evidence="3 4">
    <name type="scientific">Tissierella creatinophila DSM 6911</name>
    <dbReference type="NCBI Taxonomy" id="1123403"/>
    <lineage>
        <taxon>Bacteria</taxon>
        <taxon>Bacillati</taxon>
        <taxon>Bacillota</taxon>
        <taxon>Tissierellia</taxon>
        <taxon>Tissierellales</taxon>
        <taxon>Tissierellaceae</taxon>
        <taxon>Tissierella</taxon>
    </lineage>
</organism>
<feature type="domain" description="NIF system FeS cluster assembly NifU N-terminal" evidence="2">
    <location>
        <begin position="7"/>
        <end position="126"/>
    </location>
</feature>
<evidence type="ECO:0000313" key="3">
    <source>
        <dbReference type="EMBL" id="OLS03664.1"/>
    </source>
</evidence>
<evidence type="ECO:0000259" key="2">
    <source>
        <dbReference type="Pfam" id="PF01592"/>
    </source>
</evidence>
<evidence type="ECO:0000256" key="1">
    <source>
        <dbReference type="ARBA" id="ARBA00006420"/>
    </source>
</evidence>